<evidence type="ECO:0000313" key="3">
    <source>
        <dbReference type="EMBL" id="KAA8997436.1"/>
    </source>
</evidence>
<dbReference type="InterPro" id="IPR001466">
    <property type="entry name" value="Beta-lactam-related"/>
</dbReference>
<proteinExistence type="predicted"/>
<gene>
    <name evidence="3" type="ORF">FJU30_19320</name>
</gene>
<evidence type="ECO:0000256" key="1">
    <source>
        <dbReference type="SAM" id="SignalP"/>
    </source>
</evidence>
<dbReference type="InterPro" id="IPR050491">
    <property type="entry name" value="AmpC-like"/>
</dbReference>
<dbReference type="SUPFAM" id="SSF56601">
    <property type="entry name" value="beta-lactamase/transpeptidase-like"/>
    <property type="match status" value="1"/>
</dbReference>
<keyword evidence="4" id="KW-1185">Reference proteome</keyword>
<dbReference type="PANTHER" id="PTHR46825:SF8">
    <property type="entry name" value="BETA-LACTAMASE-RELATED"/>
    <property type="match status" value="1"/>
</dbReference>
<sequence>MFSPCKLALCLSLLLTLSGCGTLSSMSTDESNFDSRALACRHDLNGEIDRLATPLIRQNKTPGLVVGVLTADGKMLSRGYGVTDNYHRYPISGDTLFAVGSVSKGFTAEATVIMVKRGVLRWEDSLEDLMPKHVRLSERAKKITLLQLVTHTSGLPRQVMDMQMLGRFTEYLFTGKNFYTALDDDRVLSYLADFHAPADPVPVYSNLGYAILDYILWLKTGEPIDQLVNQNIIQPIGLKNTSFTPEKLKQFPWRAIGHAGDQPKFIRRGTPIPDWRFSSHMMGAASLYTSADDLLKFAHAHLYPTHNIALDEAIRDSLKIYYNRSKEAANIAWITDEIGAQRITYQVGYIGGYSSYIGLDREHNIAVVVLQNSFNWNNNLGHRLIQRIGQAMDYRGACPVNPP</sequence>
<organism evidence="3 4">
    <name type="scientific">Affinibrenneria salicis</name>
    <dbReference type="NCBI Taxonomy" id="2590031"/>
    <lineage>
        <taxon>Bacteria</taxon>
        <taxon>Pseudomonadati</taxon>
        <taxon>Pseudomonadota</taxon>
        <taxon>Gammaproteobacteria</taxon>
        <taxon>Enterobacterales</taxon>
        <taxon>Pectobacteriaceae</taxon>
        <taxon>Affinibrenneria</taxon>
    </lineage>
</organism>
<dbReference type="EMBL" id="VYKJ01000011">
    <property type="protein sequence ID" value="KAA8997436.1"/>
    <property type="molecule type" value="Genomic_DNA"/>
</dbReference>
<dbReference type="PROSITE" id="PS51257">
    <property type="entry name" value="PROKAR_LIPOPROTEIN"/>
    <property type="match status" value="1"/>
</dbReference>
<feature type="signal peptide" evidence="1">
    <location>
        <begin position="1"/>
        <end position="21"/>
    </location>
</feature>
<name>A0A5J5FUU3_9GAMM</name>
<dbReference type="PANTHER" id="PTHR46825">
    <property type="entry name" value="D-ALANYL-D-ALANINE-CARBOXYPEPTIDASE/ENDOPEPTIDASE AMPH"/>
    <property type="match status" value="1"/>
</dbReference>
<keyword evidence="1" id="KW-0732">Signal</keyword>
<accession>A0A5J5FUU3</accession>
<evidence type="ECO:0000259" key="2">
    <source>
        <dbReference type="Pfam" id="PF00144"/>
    </source>
</evidence>
<dbReference type="Pfam" id="PF00144">
    <property type="entry name" value="Beta-lactamase"/>
    <property type="match status" value="1"/>
</dbReference>
<comment type="caution">
    <text evidence="3">The sequence shown here is derived from an EMBL/GenBank/DDBJ whole genome shotgun (WGS) entry which is preliminary data.</text>
</comment>
<dbReference type="OrthoDB" id="5377431at2"/>
<dbReference type="Gene3D" id="3.40.710.10">
    <property type="entry name" value="DD-peptidase/beta-lactamase superfamily"/>
    <property type="match status" value="1"/>
</dbReference>
<dbReference type="Proteomes" id="UP000335415">
    <property type="component" value="Unassembled WGS sequence"/>
</dbReference>
<reference evidence="3 4" key="1">
    <citation type="submission" date="2019-09" db="EMBL/GenBank/DDBJ databases">
        <authorList>
            <person name="Li Y."/>
        </authorList>
    </citation>
    <scope>NUCLEOTIDE SEQUENCE [LARGE SCALE GENOMIC DNA]</scope>
    <source>
        <strain evidence="3 4">L3-3HA</strain>
    </source>
</reference>
<dbReference type="AlphaFoldDB" id="A0A5J5FUU3"/>
<protein>
    <submittedName>
        <fullName evidence="3">Beta-lactamase family protein</fullName>
    </submittedName>
</protein>
<feature type="domain" description="Beta-lactamase-related" evidence="2">
    <location>
        <begin position="48"/>
        <end position="378"/>
    </location>
</feature>
<feature type="chain" id="PRO_5023879830" evidence="1">
    <location>
        <begin position="22"/>
        <end position="403"/>
    </location>
</feature>
<dbReference type="InterPro" id="IPR012338">
    <property type="entry name" value="Beta-lactam/transpept-like"/>
</dbReference>
<dbReference type="RefSeq" id="WP_150436660.1">
    <property type="nucleotide sequence ID" value="NZ_VYKJ01000011.1"/>
</dbReference>
<evidence type="ECO:0000313" key="4">
    <source>
        <dbReference type="Proteomes" id="UP000335415"/>
    </source>
</evidence>